<dbReference type="InterPro" id="IPR012337">
    <property type="entry name" value="RNaseH-like_sf"/>
</dbReference>
<feature type="non-terminal residue" evidence="1">
    <location>
        <position position="190"/>
    </location>
</feature>
<dbReference type="AlphaFoldDB" id="A0A8S3EKR4"/>
<gene>
    <name evidence="1" type="ORF">BYL167_LOCUS59116</name>
</gene>
<evidence type="ECO:0000313" key="2">
    <source>
        <dbReference type="Proteomes" id="UP000681967"/>
    </source>
</evidence>
<evidence type="ECO:0000313" key="1">
    <source>
        <dbReference type="EMBL" id="CAF5059774.1"/>
    </source>
</evidence>
<reference evidence="1" key="1">
    <citation type="submission" date="2021-02" db="EMBL/GenBank/DDBJ databases">
        <authorList>
            <person name="Nowell W R."/>
        </authorList>
    </citation>
    <scope>NUCLEOTIDE SEQUENCE</scope>
</reference>
<dbReference type="SUPFAM" id="SSF53098">
    <property type="entry name" value="Ribonuclease H-like"/>
    <property type="match status" value="1"/>
</dbReference>
<dbReference type="Proteomes" id="UP000681967">
    <property type="component" value="Unassembled WGS sequence"/>
</dbReference>
<sequence length="190" mass="21642">SLKKVASLAKLAHCSTEFAERLSKVNYSIPRANRTRWNSQYQTVKKVINIPSSTLNSILNDLKKNELIINTKDRKILEEFVSLFELFNEATLVTQGENFVTISLAAPTILGILFDLERELNSSSLVLTSLCETLISSIKARFSGLLRHFDYDVPFGCYSMSERFSDPIFLIAPLFDTRFKLLWLENLHSS</sequence>
<proteinExistence type="predicted"/>
<protein>
    <submittedName>
        <fullName evidence="1">Uncharacterized protein</fullName>
    </submittedName>
</protein>
<accession>A0A8S3EKR4</accession>
<feature type="non-terminal residue" evidence="1">
    <location>
        <position position="1"/>
    </location>
</feature>
<organism evidence="1 2">
    <name type="scientific">Rotaria magnacalcarata</name>
    <dbReference type="NCBI Taxonomy" id="392030"/>
    <lineage>
        <taxon>Eukaryota</taxon>
        <taxon>Metazoa</taxon>
        <taxon>Spiralia</taxon>
        <taxon>Gnathifera</taxon>
        <taxon>Rotifera</taxon>
        <taxon>Eurotatoria</taxon>
        <taxon>Bdelloidea</taxon>
        <taxon>Philodinida</taxon>
        <taxon>Philodinidae</taxon>
        <taxon>Rotaria</taxon>
    </lineage>
</organism>
<name>A0A8S3EKR4_9BILA</name>
<dbReference type="EMBL" id="CAJOBH010228016">
    <property type="protein sequence ID" value="CAF5059774.1"/>
    <property type="molecule type" value="Genomic_DNA"/>
</dbReference>
<comment type="caution">
    <text evidence="1">The sequence shown here is derived from an EMBL/GenBank/DDBJ whole genome shotgun (WGS) entry which is preliminary data.</text>
</comment>